<sequence length="109" mass="12204">MRSSAQPGHSAGKSVALKLRWSSLGWNGTGREGKETPGLSNDGCLTDYCWEPVPRGRLEKLDEMDVVDAMVEAYTVEGALEITLHILRRMDLNELAFRLWRDALCQNIV</sequence>
<dbReference type="Proteomes" id="UP000694397">
    <property type="component" value="Chromosome 2"/>
</dbReference>
<protein>
    <recommendedName>
        <fullName evidence="1">Pyrin domain-containing protein</fullName>
    </recommendedName>
</protein>
<reference evidence="2" key="3">
    <citation type="submission" date="2025-09" db="UniProtKB">
        <authorList>
            <consortium name="Ensembl"/>
        </authorList>
    </citation>
    <scope>IDENTIFICATION</scope>
</reference>
<keyword evidence="3" id="KW-1185">Reference proteome</keyword>
<dbReference type="InterPro" id="IPR004020">
    <property type="entry name" value="DAPIN"/>
</dbReference>
<proteinExistence type="predicted"/>
<dbReference type="SUPFAM" id="SSF47986">
    <property type="entry name" value="DEATH domain"/>
    <property type="match status" value="1"/>
</dbReference>
<dbReference type="AlphaFoldDB" id="A0A8C9SNY5"/>
<feature type="domain" description="Pyrin" evidence="1">
    <location>
        <begin position="53"/>
        <end position="105"/>
    </location>
</feature>
<evidence type="ECO:0000259" key="1">
    <source>
        <dbReference type="PROSITE" id="PS50824"/>
    </source>
</evidence>
<dbReference type="Ensembl" id="ENSSFOT00015036078.2">
    <property type="protein sequence ID" value="ENSSFOP00015035689.2"/>
    <property type="gene ID" value="ENSSFOG00015022730.2"/>
</dbReference>
<accession>A0A8C9SNY5</accession>
<dbReference type="InterPro" id="IPR011029">
    <property type="entry name" value="DEATH-like_dom_sf"/>
</dbReference>
<dbReference type="PROSITE" id="PS50824">
    <property type="entry name" value="DAPIN"/>
    <property type="match status" value="1"/>
</dbReference>
<evidence type="ECO:0000313" key="3">
    <source>
        <dbReference type="Proteomes" id="UP000694397"/>
    </source>
</evidence>
<evidence type="ECO:0000313" key="2">
    <source>
        <dbReference type="Ensembl" id="ENSSFOP00015035689.2"/>
    </source>
</evidence>
<reference evidence="2 3" key="1">
    <citation type="submission" date="2019-04" db="EMBL/GenBank/DDBJ databases">
        <authorList>
            <consortium name="Wellcome Sanger Institute Data Sharing"/>
        </authorList>
    </citation>
    <scope>NUCLEOTIDE SEQUENCE [LARGE SCALE GENOMIC DNA]</scope>
</reference>
<reference evidence="2" key="2">
    <citation type="submission" date="2025-08" db="UniProtKB">
        <authorList>
            <consortium name="Ensembl"/>
        </authorList>
    </citation>
    <scope>IDENTIFICATION</scope>
</reference>
<name>A0A8C9SNY5_SCLFO</name>
<organism evidence="2 3">
    <name type="scientific">Scleropages formosus</name>
    <name type="common">Asian bonytongue</name>
    <name type="synonym">Osteoglossum formosum</name>
    <dbReference type="NCBI Taxonomy" id="113540"/>
    <lineage>
        <taxon>Eukaryota</taxon>
        <taxon>Metazoa</taxon>
        <taxon>Chordata</taxon>
        <taxon>Craniata</taxon>
        <taxon>Vertebrata</taxon>
        <taxon>Euteleostomi</taxon>
        <taxon>Actinopterygii</taxon>
        <taxon>Neopterygii</taxon>
        <taxon>Teleostei</taxon>
        <taxon>Osteoglossocephala</taxon>
        <taxon>Osteoglossomorpha</taxon>
        <taxon>Osteoglossiformes</taxon>
        <taxon>Osteoglossidae</taxon>
        <taxon>Scleropages</taxon>
    </lineage>
</organism>
<dbReference type="Gene3D" id="1.10.533.10">
    <property type="entry name" value="Death Domain, Fas"/>
    <property type="match status" value="1"/>
</dbReference>
<dbReference type="Pfam" id="PF02758">
    <property type="entry name" value="PYRIN"/>
    <property type="match status" value="1"/>
</dbReference>
<dbReference type="OrthoDB" id="10058437at2759"/>